<reference evidence="2" key="2">
    <citation type="submission" date="2018-03" db="EMBL/GenBank/DDBJ databases">
        <title>The Triticum urartu genome reveals the dynamic nature of wheat genome evolution.</title>
        <authorList>
            <person name="Ling H."/>
            <person name="Ma B."/>
            <person name="Shi X."/>
            <person name="Liu H."/>
            <person name="Dong L."/>
            <person name="Sun H."/>
            <person name="Cao Y."/>
            <person name="Gao Q."/>
            <person name="Zheng S."/>
            <person name="Li Y."/>
            <person name="Yu Y."/>
            <person name="Du H."/>
            <person name="Qi M."/>
            <person name="Li Y."/>
            <person name="Yu H."/>
            <person name="Cui Y."/>
            <person name="Wang N."/>
            <person name="Chen C."/>
            <person name="Wu H."/>
            <person name="Zhao Y."/>
            <person name="Zhang J."/>
            <person name="Li Y."/>
            <person name="Zhou W."/>
            <person name="Zhang B."/>
            <person name="Hu W."/>
            <person name="Eijk M."/>
            <person name="Tang J."/>
            <person name="Witsenboer H."/>
            <person name="Zhao S."/>
            <person name="Li Z."/>
            <person name="Zhang A."/>
            <person name="Wang D."/>
            <person name="Liang C."/>
        </authorList>
    </citation>
    <scope>NUCLEOTIDE SEQUENCE [LARGE SCALE GENOMIC DNA]</scope>
    <source>
        <strain evidence="2">cv. G1812</strain>
    </source>
</reference>
<evidence type="ECO:0000256" key="1">
    <source>
        <dbReference type="SAM" id="SignalP"/>
    </source>
</evidence>
<protein>
    <recommendedName>
        <fullName evidence="4">Secreted protein</fullName>
    </recommendedName>
</protein>
<accession>A0A8R7P2Q4</accession>
<evidence type="ECO:0000313" key="2">
    <source>
        <dbReference type="EnsemblPlants" id="TuG1812G0100003768.01.T02"/>
    </source>
</evidence>
<dbReference type="Gramene" id="TuG1812G0100003768.01.T01">
    <property type="protein sequence ID" value="TuG1812G0100003768.01.T01"/>
    <property type="gene ID" value="TuG1812G0100003768.01"/>
</dbReference>
<dbReference type="EnsemblPlants" id="TuG1812G0100003768.01.T01">
    <property type="protein sequence ID" value="TuG1812G0100003768.01.T01"/>
    <property type="gene ID" value="TuG1812G0100003768.01"/>
</dbReference>
<reference evidence="2" key="3">
    <citation type="submission" date="2022-06" db="UniProtKB">
        <authorList>
            <consortium name="EnsemblPlants"/>
        </authorList>
    </citation>
    <scope>IDENTIFICATION</scope>
</reference>
<dbReference type="AlphaFoldDB" id="A0A8R7P2Q4"/>
<proteinExistence type="predicted"/>
<keyword evidence="3" id="KW-1185">Reference proteome</keyword>
<keyword evidence="1" id="KW-0732">Signal</keyword>
<dbReference type="Proteomes" id="UP000015106">
    <property type="component" value="Chromosome 1"/>
</dbReference>
<evidence type="ECO:0008006" key="4">
    <source>
        <dbReference type="Google" id="ProtNLM"/>
    </source>
</evidence>
<dbReference type="Gramene" id="TuG1812G0100003768.01.T02">
    <property type="protein sequence ID" value="TuG1812G0100003768.01.T02"/>
    <property type="gene ID" value="TuG1812G0100003768.01"/>
</dbReference>
<organism evidence="2 3">
    <name type="scientific">Triticum urartu</name>
    <name type="common">Red wild einkorn</name>
    <name type="synonym">Crithodium urartu</name>
    <dbReference type="NCBI Taxonomy" id="4572"/>
    <lineage>
        <taxon>Eukaryota</taxon>
        <taxon>Viridiplantae</taxon>
        <taxon>Streptophyta</taxon>
        <taxon>Embryophyta</taxon>
        <taxon>Tracheophyta</taxon>
        <taxon>Spermatophyta</taxon>
        <taxon>Magnoliopsida</taxon>
        <taxon>Liliopsida</taxon>
        <taxon>Poales</taxon>
        <taxon>Poaceae</taxon>
        <taxon>BOP clade</taxon>
        <taxon>Pooideae</taxon>
        <taxon>Triticodae</taxon>
        <taxon>Triticeae</taxon>
        <taxon>Triticinae</taxon>
        <taxon>Triticum</taxon>
    </lineage>
</organism>
<feature type="signal peptide" evidence="1">
    <location>
        <begin position="1"/>
        <end position="21"/>
    </location>
</feature>
<evidence type="ECO:0000313" key="3">
    <source>
        <dbReference type="Proteomes" id="UP000015106"/>
    </source>
</evidence>
<dbReference type="EnsemblPlants" id="TuG1812G0100003768.01.T02">
    <property type="protein sequence ID" value="TuG1812G0100003768.01.T02"/>
    <property type="gene ID" value="TuG1812G0100003768.01"/>
</dbReference>
<feature type="chain" id="PRO_5044156815" description="Secreted protein" evidence="1">
    <location>
        <begin position="22"/>
        <end position="73"/>
    </location>
</feature>
<sequence length="73" mass="8412">GVWRFPPPLAALLVFVACSCQIQHDLSYRFSIASLCFMCICVERMTTPPLFFASYTLPYGHNNHHHRSLADRR</sequence>
<name>A0A8R7P2Q4_TRIUA</name>
<reference evidence="3" key="1">
    <citation type="journal article" date="2013" name="Nature">
        <title>Draft genome of the wheat A-genome progenitor Triticum urartu.</title>
        <authorList>
            <person name="Ling H.Q."/>
            <person name="Zhao S."/>
            <person name="Liu D."/>
            <person name="Wang J."/>
            <person name="Sun H."/>
            <person name="Zhang C."/>
            <person name="Fan H."/>
            <person name="Li D."/>
            <person name="Dong L."/>
            <person name="Tao Y."/>
            <person name="Gao C."/>
            <person name="Wu H."/>
            <person name="Li Y."/>
            <person name="Cui Y."/>
            <person name="Guo X."/>
            <person name="Zheng S."/>
            <person name="Wang B."/>
            <person name="Yu K."/>
            <person name="Liang Q."/>
            <person name="Yang W."/>
            <person name="Lou X."/>
            <person name="Chen J."/>
            <person name="Feng M."/>
            <person name="Jian J."/>
            <person name="Zhang X."/>
            <person name="Luo G."/>
            <person name="Jiang Y."/>
            <person name="Liu J."/>
            <person name="Wang Z."/>
            <person name="Sha Y."/>
            <person name="Zhang B."/>
            <person name="Wu H."/>
            <person name="Tang D."/>
            <person name="Shen Q."/>
            <person name="Xue P."/>
            <person name="Zou S."/>
            <person name="Wang X."/>
            <person name="Liu X."/>
            <person name="Wang F."/>
            <person name="Yang Y."/>
            <person name="An X."/>
            <person name="Dong Z."/>
            <person name="Zhang K."/>
            <person name="Zhang X."/>
            <person name="Luo M.C."/>
            <person name="Dvorak J."/>
            <person name="Tong Y."/>
            <person name="Wang J."/>
            <person name="Yang H."/>
            <person name="Li Z."/>
            <person name="Wang D."/>
            <person name="Zhang A."/>
            <person name="Wang J."/>
        </authorList>
    </citation>
    <scope>NUCLEOTIDE SEQUENCE</scope>
    <source>
        <strain evidence="3">cv. G1812</strain>
    </source>
</reference>